<organism evidence="3 4">
    <name type="scientific">Christiangramia fulva</name>
    <dbReference type="NCBI Taxonomy" id="2126553"/>
    <lineage>
        <taxon>Bacteria</taxon>
        <taxon>Pseudomonadati</taxon>
        <taxon>Bacteroidota</taxon>
        <taxon>Flavobacteriia</taxon>
        <taxon>Flavobacteriales</taxon>
        <taxon>Flavobacteriaceae</taxon>
        <taxon>Christiangramia</taxon>
    </lineage>
</organism>
<evidence type="ECO:0000259" key="2">
    <source>
        <dbReference type="Pfam" id="PF03629"/>
    </source>
</evidence>
<dbReference type="SUPFAM" id="SSF52266">
    <property type="entry name" value="SGNH hydrolase"/>
    <property type="match status" value="1"/>
</dbReference>
<dbReference type="KEGG" id="grs:C7S20_18770"/>
<dbReference type="Gene3D" id="3.40.50.1110">
    <property type="entry name" value="SGNH hydrolase"/>
    <property type="match status" value="1"/>
</dbReference>
<name>A0A2R3ZA12_9FLAO</name>
<dbReference type="InterPro" id="IPR036514">
    <property type="entry name" value="SGNH_hydro_sf"/>
</dbReference>
<keyword evidence="1" id="KW-0378">Hydrolase</keyword>
<dbReference type="Proteomes" id="UP000241507">
    <property type="component" value="Chromosome"/>
</dbReference>
<evidence type="ECO:0000313" key="3">
    <source>
        <dbReference type="EMBL" id="AVR47128.1"/>
    </source>
</evidence>
<dbReference type="InterPro" id="IPR039329">
    <property type="entry name" value="SIAE"/>
</dbReference>
<dbReference type="InterPro" id="IPR005181">
    <property type="entry name" value="SASA"/>
</dbReference>
<dbReference type="GO" id="GO:0005975">
    <property type="term" value="P:carbohydrate metabolic process"/>
    <property type="evidence" value="ECO:0007669"/>
    <property type="project" value="TreeGrafter"/>
</dbReference>
<dbReference type="PANTHER" id="PTHR22901">
    <property type="entry name" value="SIALATE O-ACETYLESTERASE"/>
    <property type="match status" value="1"/>
</dbReference>
<feature type="domain" description="Sialate O-acetylesterase" evidence="2">
    <location>
        <begin position="282"/>
        <end position="402"/>
    </location>
</feature>
<dbReference type="PANTHER" id="PTHR22901:SF0">
    <property type="entry name" value="SIALATE O-ACETYLESTERASE"/>
    <property type="match status" value="1"/>
</dbReference>
<gene>
    <name evidence="3" type="ORF">C7S20_18770</name>
</gene>
<protein>
    <submittedName>
        <fullName evidence="3">Sialate O-acetylesterase</fullName>
    </submittedName>
</protein>
<dbReference type="EMBL" id="CP028136">
    <property type="protein sequence ID" value="AVR47128.1"/>
    <property type="molecule type" value="Genomic_DNA"/>
</dbReference>
<dbReference type="GO" id="GO:0001681">
    <property type="term" value="F:sialate O-acetylesterase activity"/>
    <property type="evidence" value="ECO:0007669"/>
    <property type="project" value="InterPro"/>
</dbReference>
<evidence type="ECO:0000256" key="1">
    <source>
        <dbReference type="ARBA" id="ARBA00022801"/>
    </source>
</evidence>
<evidence type="ECO:0000313" key="4">
    <source>
        <dbReference type="Proteomes" id="UP000241507"/>
    </source>
</evidence>
<accession>A0A2R3ZA12</accession>
<keyword evidence="4" id="KW-1185">Reference proteome</keyword>
<proteinExistence type="predicted"/>
<reference evidence="4" key="1">
    <citation type="submission" date="2018-03" db="EMBL/GenBank/DDBJ databases">
        <title>Gramella fulva sp. nov., isolated from a dry surface of tidal flat.</title>
        <authorList>
            <person name="Hwang S.H."/>
            <person name="Hwang W.M."/>
            <person name="Kang K."/>
            <person name="Ahn T.-Y."/>
        </authorList>
    </citation>
    <scope>NUCLEOTIDE SEQUENCE [LARGE SCALE GENOMIC DNA]</scope>
    <source>
        <strain evidence="4">SH35</strain>
    </source>
</reference>
<dbReference type="Pfam" id="PF03629">
    <property type="entry name" value="SASA"/>
    <property type="match status" value="1"/>
</dbReference>
<sequence>MFLTGFYRKITLLLVLTCLVCASYGQVTLPKIFTSNMVFQRNVPITIWGKSAPGNHINILFSGNYKNVVTRVDSTWNVEFQPLPATKEPQKLEIWSKHEKIVLDNILIGDVWLLSGQSNMEYPLGSEAHFAKEQEQLVDGRLRYFNANYIGKGIYGEKYTREALNKLNAQEYFTGTWQESQLPEVKELSAVGYYFGKKIITETGVPIGLINIAIGGAPIETFISVNRLKNSKVFRKKVQGNWLYNDALPVWIRQRGMENVRNSFIYKDSLGPNHSYKPGFAYEAMVKTLLPFPIKGIVWYQGESNAQEQERVEEYPALQKLMIQNYRSKWRQPKMPFYWVQLSSIDTINYDSHYWPPFRNNQRLLLKSIKHGGMVVSSDIGNQTNIHPSNKKDVGERLARWALNDCYGVKMITSGPLPVQAHYKNGKVIISFQYTGDGLKTMGNKKLLGFSINGKTPIPAIIHQDKVIIKVKEQPEYIFYGWQPFSTGNLYNSENLPASTFKLIVNP</sequence>
<dbReference type="OrthoDB" id="9816001at2"/>
<dbReference type="AlphaFoldDB" id="A0A2R3ZA12"/>